<dbReference type="InParanoid" id="A0A165M878"/>
<feature type="non-terminal residue" evidence="2">
    <location>
        <position position="145"/>
    </location>
</feature>
<dbReference type="OrthoDB" id="3227712at2759"/>
<gene>
    <name evidence="2" type="ORF">NEOLEDRAFT_1198288</name>
</gene>
<organism evidence="2 3">
    <name type="scientific">Neolentinus lepideus HHB14362 ss-1</name>
    <dbReference type="NCBI Taxonomy" id="1314782"/>
    <lineage>
        <taxon>Eukaryota</taxon>
        <taxon>Fungi</taxon>
        <taxon>Dikarya</taxon>
        <taxon>Basidiomycota</taxon>
        <taxon>Agaricomycotina</taxon>
        <taxon>Agaricomycetes</taxon>
        <taxon>Gloeophyllales</taxon>
        <taxon>Gloeophyllaceae</taxon>
        <taxon>Neolentinus</taxon>
    </lineage>
</organism>
<proteinExistence type="predicted"/>
<protein>
    <recommendedName>
        <fullName evidence="4">Reverse transcriptase Ty1/copia-type domain-containing protein</fullName>
    </recommendedName>
</protein>
<evidence type="ECO:0000256" key="1">
    <source>
        <dbReference type="SAM" id="MobiDB-lite"/>
    </source>
</evidence>
<dbReference type="AlphaFoldDB" id="A0A165M878"/>
<evidence type="ECO:0000313" key="3">
    <source>
        <dbReference type="Proteomes" id="UP000076761"/>
    </source>
</evidence>
<reference evidence="2 3" key="1">
    <citation type="journal article" date="2016" name="Mol. Biol. Evol.">
        <title>Comparative Genomics of Early-Diverging Mushroom-Forming Fungi Provides Insights into the Origins of Lignocellulose Decay Capabilities.</title>
        <authorList>
            <person name="Nagy L.G."/>
            <person name="Riley R."/>
            <person name="Tritt A."/>
            <person name="Adam C."/>
            <person name="Daum C."/>
            <person name="Floudas D."/>
            <person name="Sun H."/>
            <person name="Yadav J.S."/>
            <person name="Pangilinan J."/>
            <person name="Larsson K.H."/>
            <person name="Matsuura K."/>
            <person name="Barry K."/>
            <person name="Labutti K."/>
            <person name="Kuo R."/>
            <person name="Ohm R.A."/>
            <person name="Bhattacharya S.S."/>
            <person name="Shirouzu T."/>
            <person name="Yoshinaga Y."/>
            <person name="Martin F.M."/>
            <person name="Grigoriev I.V."/>
            <person name="Hibbett D.S."/>
        </authorList>
    </citation>
    <scope>NUCLEOTIDE SEQUENCE [LARGE SCALE GENOMIC DNA]</scope>
    <source>
        <strain evidence="2 3">HHB14362 ss-1</strain>
    </source>
</reference>
<evidence type="ECO:0008006" key="4">
    <source>
        <dbReference type="Google" id="ProtNLM"/>
    </source>
</evidence>
<feature type="region of interest" description="Disordered" evidence="1">
    <location>
        <begin position="1"/>
        <end position="21"/>
    </location>
</feature>
<feature type="non-terminal residue" evidence="2">
    <location>
        <position position="1"/>
    </location>
</feature>
<sequence length="145" mass="16453">DEFHPPDDDVEEDELNIGPGYVKDEGDLASAMSAGMDFVFAGQTVEYWSWEDTLDYAFESVVQTAFKGEEHTSEPCTFREAMQRPEGERQQWLKAAQDEIQSLVENGTFELVECPPGRKAIGSRWVFKVKHNADGSIERYKGRLV</sequence>
<dbReference type="Proteomes" id="UP000076761">
    <property type="component" value="Unassembled WGS sequence"/>
</dbReference>
<dbReference type="STRING" id="1314782.A0A165M878"/>
<evidence type="ECO:0000313" key="2">
    <source>
        <dbReference type="EMBL" id="KZT18022.1"/>
    </source>
</evidence>
<name>A0A165M878_9AGAM</name>
<accession>A0A165M878</accession>
<dbReference type="EMBL" id="KV425725">
    <property type="protein sequence ID" value="KZT18022.1"/>
    <property type="molecule type" value="Genomic_DNA"/>
</dbReference>
<keyword evidence="3" id="KW-1185">Reference proteome</keyword>